<evidence type="ECO:0000313" key="3">
    <source>
        <dbReference type="Proteomes" id="UP000654345"/>
    </source>
</evidence>
<keyword evidence="3" id="KW-1185">Reference proteome</keyword>
<organism evidence="2 3">
    <name type="scientific">Ktedonobacter robiniae</name>
    <dbReference type="NCBI Taxonomy" id="2778365"/>
    <lineage>
        <taxon>Bacteria</taxon>
        <taxon>Bacillati</taxon>
        <taxon>Chloroflexota</taxon>
        <taxon>Ktedonobacteria</taxon>
        <taxon>Ktedonobacterales</taxon>
        <taxon>Ktedonobacteraceae</taxon>
        <taxon>Ktedonobacter</taxon>
    </lineage>
</organism>
<proteinExistence type="predicted"/>
<evidence type="ECO:0000313" key="2">
    <source>
        <dbReference type="EMBL" id="GHO58378.1"/>
    </source>
</evidence>
<dbReference type="EMBL" id="BNJG01000003">
    <property type="protein sequence ID" value="GHO58378.1"/>
    <property type="molecule type" value="Genomic_DNA"/>
</dbReference>
<name>A0ABQ3V038_9CHLR</name>
<dbReference type="Pfam" id="PF13335">
    <property type="entry name" value="Mg_chelatase_C"/>
    <property type="match status" value="1"/>
</dbReference>
<gene>
    <name evidence="2" type="ORF">KSB_68530</name>
</gene>
<feature type="domain" description="Mg chelatase-related protein C-terminal" evidence="1">
    <location>
        <begin position="2"/>
        <end position="57"/>
    </location>
</feature>
<accession>A0ABQ3V038</accession>
<comment type="caution">
    <text evidence="2">The sequence shown here is derived from an EMBL/GenBank/DDBJ whole genome shotgun (WGS) entry which is preliminary data.</text>
</comment>
<dbReference type="Proteomes" id="UP000654345">
    <property type="component" value="Unassembled WGS sequence"/>
</dbReference>
<protein>
    <recommendedName>
        <fullName evidence="1">Mg chelatase-related protein C-terminal domain-containing protein</fullName>
    </recommendedName>
</protein>
<sequence>MVCPLEDESQYLLTYAQATLGRTKNATLRSLKVSRTIADLADLETITPAHLAEAFHYSGWSDLSERLPASSLC</sequence>
<dbReference type="InterPro" id="IPR025158">
    <property type="entry name" value="Mg_chelat-rel_C"/>
</dbReference>
<evidence type="ECO:0000259" key="1">
    <source>
        <dbReference type="Pfam" id="PF13335"/>
    </source>
</evidence>
<reference evidence="2 3" key="1">
    <citation type="journal article" date="2021" name="Int. J. Syst. Evol. Microbiol.">
        <title>Reticulibacter mediterranei gen. nov., sp. nov., within the new family Reticulibacteraceae fam. nov., and Ktedonospora formicarum gen. nov., sp. nov., Ktedonobacter robiniae sp. nov., Dictyobacter formicarum sp. nov. and Dictyobacter arantiisoli sp. nov., belonging to the class Ktedonobacteria.</title>
        <authorList>
            <person name="Yabe S."/>
            <person name="Zheng Y."/>
            <person name="Wang C.M."/>
            <person name="Sakai Y."/>
            <person name="Abe K."/>
            <person name="Yokota A."/>
            <person name="Donadio S."/>
            <person name="Cavaletti L."/>
            <person name="Monciardini P."/>
        </authorList>
    </citation>
    <scope>NUCLEOTIDE SEQUENCE [LARGE SCALE GENOMIC DNA]</scope>
    <source>
        <strain evidence="2 3">SOSP1-30</strain>
    </source>
</reference>